<dbReference type="PANTHER" id="PTHR38009:SF1">
    <property type="entry name" value="CONSERVED HYPOTHETICAL PHAGE TAIL PROTEIN"/>
    <property type="match status" value="1"/>
</dbReference>
<dbReference type="Proteomes" id="UP000293291">
    <property type="component" value="Unassembled WGS sequence"/>
</dbReference>
<evidence type="ECO:0000313" key="2">
    <source>
        <dbReference type="Proteomes" id="UP000293291"/>
    </source>
</evidence>
<dbReference type="NCBIfam" id="TIGR02241">
    <property type="entry name" value="conserved hypothetical phage tail region protein"/>
    <property type="match status" value="1"/>
</dbReference>
<dbReference type="InterPro" id="IPR011747">
    <property type="entry name" value="CHP02241"/>
</dbReference>
<dbReference type="AlphaFoldDB" id="A0A4Q2SEL9"/>
<proteinExistence type="predicted"/>
<reference evidence="1 2" key="1">
    <citation type="submission" date="2019-01" db="EMBL/GenBank/DDBJ databases">
        <title>Novel species of Nocardioides.</title>
        <authorList>
            <person name="Liu Q."/>
            <person name="Xin Y.-H."/>
        </authorList>
    </citation>
    <scope>NUCLEOTIDE SEQUENCE [LARGE SCALE GENOMIC DNA]</scope>
    <source>
        <strain evidence="1 2">CGMCC 4.6875</strain>
    </source>
</reference>
<dbReference type="GO" id="GO:0005198">
    <property type="term" value="F:structural molecule activity"/>
    <property type="evidence" value="ECO:0007669"/>
    <property type="project" value="InterPro"/>
</dbReference>
<protein>
    <submittedName>
        <fullName evidence="1">Phage tail protein</fullName>
    </submittedName>
</protein>
<accession>A0A4Q2SEL9</accession>
<comment type="caution">
    <text evidence="1">The sequence shown here is derived from an EMBL/GenBank/DDBJ whole genome shotgun (WGS) entry which is preliminary data.</text>
</comment>
<keyword evidence="2" id="KW-1185">Reference proteome</keyword>
<dbReference type="OrthoDB" id="9799891at2"/>
<dbReference type="EMBL" id="SDWU01000005">
    <property type="protein sequence ID" value="RYC03512.1"/>
    <property type="molecule type" value="Genomic_DNA"/>
</dbReference>
<evidence type="ECO:0000313" key="1">
    <source>
        <dbReference type="EMBL" id="RYC03512.1"/>
    </source>
</evidence>
<dbReference type="RefSeq" id="WP_129454067.1">
    <property type="nucleotide sequence ID" value="NZ_JACXYX010000008.1"/>
</dbReference>
<dbReference type="PANTHER" id="PTHR38009">
    <property type="entry name" value="CONSERVED HYPOTHETICAL PHAGE TAIL PROTEIN"/>
    <property type="match status" value="1"/>
</dbReference>
<dbReference type="InterPro" id="IPR010667">
    <property type="entry name" value="Phage_T4_Gp19"/>
</dbReference>
<organism evidence="1 2">
    <name type="scientific">Nocardioides ganghwensis</name>
    <dbReference type="NCBI Taxonomy" id="252230"/>
    <lineage>
        <taxon>Bacteria</taxon>
        <taxon>Bacillati</taxon>
        <taxon>Actinomycetota</taxon>
        <taxon>Actinomycetes</taxon>
        <taxon>Propionibacteriales</taxon>
        <taxon>Nocardioidaceae</taxon>
        <taxon>Nocardioides</taxon>
    </lineage>
</organism>
<sequence length="145" mass="16858">MTEYYPPWGFYYRVDFPFSGDANDTRFQTVSGLTVEYDTEEYKEGGENRFTHKLPVRTKYGDLSLKRGMLVGSQVISWFTDAFRDRDFRPSAVSVILMNEEGQPLRTWKVAHAVPKKWTVSDLNANENSVVVETIELTYRYFTVS</sequence>
<name>A0A4Q2SEL9_9ACTN</name>
<dbReference type="Pfam" id="PF06841">
    <property type="entry name" value="Phage_T4_gp19"/>
    <property type="match status" value="1"/>
</dbReference>
<gene>
    <name evidence="1" type="ORF">EUA07_05875</name>
</gene>